<reference evidence="8" key="1">
    <citation type="journal article" date="2019" name="Int. J. Syst. Evol. Microbiol.">
        <title>The Global Catalogue of Microorganisms (GCM) 10K type strain sequencing project: providing services to taxonomists for standard genome sequencing and annotation.</title>
        <authorList>
            <consortium name="The Broad Institute Genomics Platform"/>
            <consortium name="The Broad Institute Genome Sequencing Center for Infectious Disease"/>
            <person name="Wu L."/>
            <person name="Ma J."/>
        </authorList>
    </citation>
    <scope>NUCLEOTIDE SEQUENCE [LARGE SCALE GENOMIC DNA]</scope>
    <source>
        <strain evidence="8">CGMCC 1.15197</strain>
    </source>
</reference>
<dbReference type="Pfam" id="PF12708">
    <property type="entry name" value="Pect-lyase_RHGA_epim"/>
    <property type="match status" value="1"/>
</dbReference>
<feature type="domain" description="Rhamnogalacturonase A/B/Epimerase-like pectate lyase" evidence="6">
    <location>
        <begin position="41"/>
        <end position="83"/>
    </location>
</feature>
<proteinExistence type="inferred from homology"/>
<evidence type="ECO:0000256" key="2">
    <source>
        <dbReference type="ARBA" id="ARBA00022801"/>
    </source>
</evidence>
<keyword evidence="8" id="KW-1185">Reference proteome</keyword>
<dbReference type="InterPro" id="IPR000743">
    <property type="entry name" value="Glyco_hydro_28"/>
</dbReference>
<dbReference type="Proteomes" id="UP000632273">
    <property type="component" value="Unassembled WGS sequence"/>
</dbReference>
<dbReference type="InterPro" id="IPR006626">
    <property type="entry name" value="PbH1"/>
</dbReference>
<dbReference type="InterPro" id="IPR024535">
    <property type="entry name" value="RHGA/B-epi-like_pectate_lyase"/>
</dbReference>
<dbReference type="InterPro" id="IPR012334">
    <property type="entry name" value="Pectin_lyas_fold"/>
</dbReference>
<comment type="caution">
    <text evidence="7">The sequence shown here is derived from an EMBL/GenBank/DDBJ whole genome shotgun (WGS) entry which is preliminary data.</text>
</comment>
<evidence type="ECO:0000256" key="4">
    <source>
        <dbReference type="RuleBase" id="RU361169"/>
    </source>
</evidence>
<evidence type="ECO:0000256" key="5">
    <source>
        <dbReference type="SAM" id="SignalP"/>
    </source>
</evidence>
<dbReference type="Gene3D" id="2.160.20.10">
    <property type="entry name" value="Single-stranded right-handed beta-helix, Pectin lyase-like"/>
    <property type="match status" value="1"/>
</dbReference>
<keyword evidence="3 4" id="KW-0326">Glycosidase</keyword>
<protein>
    <submittedName>
        <fullName evidence="7">Endopolygalacturonase</fullName>
    </submittedName>
</protein>
<evidence type="ECO:0000313" key="7">
    <source>
        <dbReference type="EMBL" id="GGF26783.1"/>
    </source>
</evidence>
<keyword evidence="5" id="KW-0732">Signal</keyword>
<dbReference type="PROSITE" id="PS00502">
    <property type="entry name" value="POLYGALACTURONASE"/>
    <property type="match status" value="1"/>
</dbReference>
<dbReference type="SMART" id="SM00710">
    <property type="entry name" value="PbH1"/>
    <property type="match status" value="5"/>
</dbReference>
<sequence>MCSKTIIVANRLIFCILLLGLSLLASSASAMRRASRSYVISEYGAVGDGQTLNTSAIQAVIDKCSAAGGGVVVVPAGTFLTGAIFLKPGVNLSVLKDGVLKGSINPDDYPQIQTRWEGVEREWTSALINANNLTGVEISGAGTIDGSGDAWVLRAQQQRQQQPQGTPPATPYRGRPRLICFQNCRQARISSLRLHNQAVWCLHILYSENVVAENLTITADHNIPSSDGIDVDSSKKVRITGCNIDVNDDCISIKSGKDADGLRVNRSSEDIVVEKCRFGYGHGGVAMGSETSGGIRNVEVRNCVMEAGNWAPIRFKSQPSRGGVVENITYRNIKLNDTRKVFEFNMEWRMVPPVLPPAKVLPVVRNVKIVNVSGTTTNVGDIHGLKDSPILNVTFKHCNIKAQKGIVIENARGVDFSGLAIEVKEGKPIVRQENVQ</sequence>
<dbReference type="Pfam" id="PF00295">
    <property type="entry name" value="Glyco_hydro_28"/>
    <property type="match status" value="1"/>
</dbReference>
<comment type="similarity">
    <text evidence="1 4">Belongs to the glycosyl hydrolase 28 family.</text>
</comment>
<evidence type="ECO:0000313" key="8">
    <source>
        <dbReference type="Proteomes" id="UP000632273"/>
    </source>
</evidence>
<feature type="signal peptide" evidence="5">
    <location>
        <begin position="1"/>
        <end position="30"/>
    </location>
</feature>
<dbReference type="InterPro" id="IPR011050">
    <property type="entry name" value="Pectin_lyase_fold/virulence"/>
</dbReference>
<dbReference type="PANTHER" id="PTHR31339:SF9">
    <property type="entry name" value="PLASMIN AND FIBRONECTIN-BINDING PROTEIN A"/>
    <property type="match status" value="1"/>
</dbReference>
<dbReference type="SUPFAM" id="SSF51126">
    <property type="entry name" value="Pectin lyase-like"/>
    <property type="match status" value="1"/>
</dbReference>
<gene>
    <name evidence="7" type="ORF">GCM10011383_42910</name>
</gene>
<feature type="chain" id="PRO_5045275872" evidence="5">
    <location>
        <begin position="31"/>
        <end position="436"/>
    </location>
</feature>
<dbReference type="PANTHER" id="PTHR31339">
    <property type="entry name" value="PECTIN LYASE-RELATED"/>
    <property type="match status" value="1"/>
</dbReference>
<organism evidence="7 8">
    <name type="scientific">Hymenobacter cavernae</name>
    <dbReference type="NCBI Taxonomy" id="2044852"/>
    <lineage>
        <taxon>Bacteria</taxon>
        <taxon>Pseudomonadati</taxon>
        <taxon>Bacteroidota</taxon>
        <taxon>Cytophagia</taxon>
        <taxon>Cytophagales</taxon>
        <taxon>Hymenobacteraceae</taxon>
        <taxon>Hymenobacter</taxon>
    </lineage>
</organism>
<dbReference type="EMBL" id="BMHT01000010">
    <property type="protein sequence ID" value="GGF26783.1"/>
    <property type="molecule type" value="Genomic_DNA"/>
</dbReference>
<dbReference type="RefSeq" id="WP_188816151.1">
    <property type="nucleotide sequence ID" value="NZ_BMHT01000010.1"/>
</dbReference>
<name>A0ABQ1UVW4_9BACT</name>
<evidence type="ECO:0000259" key="6">
    <source>
        <dbReference type="Pfam" id="PF12708"/>
    </source>
</evidence>
<accession>A0ABQ1UVW4</accession>
<keyword evidence="2 4" id="KW-0378">Hydrolase</keyword>
<evidence type="ECO:0000256" key="3">
    <source>
        <dbReference type="ARBA" id="ARBA00023295"/>
    </source>
</evidence>
<dbReference type="InterPro" id="IPR051801">
    <property type="entry name" value="GH28_Enzymes"/>
</dbReference>
<evidence type="ECO:0000256" key="1">
    <source>
        <dbReference type="ARBA" id="ARBA00008834"/>
    </source>
</evidence>